<dbReference type="EMBL" id="JBBNAE010000004">
    <property type="protein sequence ID" value="KAK9130261.1"/>
    <property type="molecule type" value="Genomic_DNA"/>
</dbReference>
<dbReference type="FunFam" id="3.30.70.270:FF:000003">
    <property type="entry name" value="Transposon Ty3-G Gag-Pol polyprotein"/>
    <property type="match status" value="1"/>
</dbReference>
<comment type="caution">
    <text evidence="2">The sequence shown here is derived from an EMBL/GenBank/DDBJ whole genome shotgun (WGS) entry which is preliminary data.</text>
</comment>
<dbReference type="Gene3D" id="3.10.10.10">
    <property type="entry name" value="HIV Type 1 Reverse Transcriptase, subunit A, domain 1"/>
    <property type="match status" value="1"/>
</dbReference>
<dbReference type="PANTHER" id="PTHR24559:SF442">
    <property type="entry name" value="RNA-DIRECTED DNA POLYMERASE HOMOLOG"/>
    <property type="match status" value="1"/>
</dbReference>
<dbReference type="Pfam" id="PF00078">
    <property type="entry name" value="RVT_1"/>
    <property type="match status" value="1"/>
</dbReference>
<accession>A0AAP0JC19</accession>
<gene>
    <name evidence="2" type="ORF">Sjap_010748</name>
</gene>
<dbReference type="SUPFAM" id="SSF56672">
    <property type="entry name" value="DNA/RNA polymerases"/>
    <property type="match status" value="1"/>
</dbReference>
<evidence type="ECO:0000313" key="3">
    <source>
        <dbReference type="Proteomes" id="UP001417504"/>
    </source>
</evidence>
<organism evidence="2 3">
    <name type="scientific">Stephania japonica</name>
    <dbReference type="NCBI Taxonomy" id="461633"/>
    <lineage>
        <taxon>Eukaryota</taxon>
        <taxon>Viridiplantae</taxon>
        <taxon>Streptophyta</taxon>
        <taxon>Embryophyta</taxon>
        <taxon>Tracheophyta</taxon>
        <taxon>Spermatophyta</taxon>
        <taxon>Magnoliopsida</taxon>
        <taxon>Ranunculales</taxon>
        <taxon>Menispermaceae</taxon>
        <taxon>Menispermoideae</taxon>
        <taxon>Cissampelideae</taxon>
        <taxon>Stephania</taxon>
    </lineage>
</organism>
<dbReference type="InterPro" id="IPR043128">
    <property type="entry name" value="Rev_trsase/Diguanyl_cyclase"/>
</dbReference>
<dbReference type="Proteomes" id="UP001417504">
    <property type="component" value="Unassembled WGS sequence"/>
</dbReference>
<dbReference type="Gene3D" id="3.30.70.270">
    <property type="match status" value="1"/>
</dbReference>
<name>A0AAP0JC19_9MAGN</name>
<dbReference type="CDD" id="cd01647">
    <property type="entry name" value="RT_LTR"/>
    <property type="match status" value="1"/>
</dbReference>
<dbReference type="AlphaFoldDB" id="A0AAP0JC19"/>
<proteinExistence type="predicted"/>
<sequence>MENSFKTMSGLYEWLVMPFGLCNAPSTFMRLMQQILKPLVGTSVVVYFDDILVFSKDTTLHLHLLCEVFLILQENQLYLNLDKCSFRQKKLLFLGFAISAEGIHVDDRKIKAIQDWPIPSSILEV</sequence>
<protein>
    <recommendedName>
        <fullName evidence="1">Reverse transcriptase domain-containing protein</fullName>
    </recommendedName>
</protein>
<reference evidence="2 3" key="1">
    <citation type="submission" date="2024-01" db="EMBL/GenBank/DDBJ databases">
        <title>Genome assemblies of Stephania.</title>
        <authorList>
            <person name="Yang L."/>
        </authorList>
    </citation>
    <scope>NUCLEOTIDE SEQUENCE [LARGE SCALE GENOMIC DNA]</scope>
    <source>
        <strain evidence="2">QJT</strain>
        <tissue evidence="2">Leaf</tissue>
    </source>
</reference>
<dbReference type="InterPro" id="IPR000477">
    <property type="entry name" value="RT_dom"/>
</dbReference>
<dbReference type="InterPro" id="IPR053134">
    <property type="entry name" value="RNA-dir_DNA_polymerase"/>
</dbReference>
<dbReference type="PROSITE" id="PS50878">
    <property type="entry name" value="RT_POL"/>
    <property type="match status" value="1"/>
</dbReference>
<evidence type="ECO:0000259" key="1">
    <source>
        <dbReference type="PROSITE" id="PS50878"/>
    </source>
</evidence>
<evidence type="ECO:0000313" key="2">
    <source>
        <dbReference type="EMBL" id="KAK9130261.1"/>
    </source>
</evidence>
<feature type="domain" description="Reverse transcriptase" evidence="1">
    <location>
        <begin position="1"/>
        <end position="98"/>
    </location>
</feature>
<dbReference type="PANTHER" id="PTHR24559">
    <property type="entry name" value="TRANSPOSON TY3-I GAG-POL POLYPROTEIN"/>
    <property type="match status" value="1"/>
</dbReference>
<keyword evidence="3" id="KW-1185">Reference proteome</keyword>
<dbReference type="InterPro" id="IPR043502">
    <property type="entry name" value="DNA/RNA_pol_sf"/>
</dbReference>